<dbReference type="Proteomes" id="UP000263689">
    <property type="component" value="Chromosome"/>
</dbReference>
<dbReference type="AlphaFoldDB" id="A0A2Z5PNT0"/>
<evidence type="ECO:0000256" key="1">
    <source>
        <dbReference type="SAM" id="Phobius"/>
    </source>
</evidence>
<dbReference type="EMBL" id="AP011528">
    <property type="protein sequence ID" value="BAP62124.1"/>
    <property type="molecule type" value="Genomic_DNA"/>
</dbReference>
<dbReference type="KEGG" id="mmao:MMOS7_00380"/>
<name>A0A2Z5PNT0_METMI</name>
<reference evidence="2 3" key="1">
    <citation type="submission" date="2009-06" db="EMBL/GenBank/DDBJ databases">
        <title>Molecular Evidence for Microbiologically Influenced Corrosion from genome of Methanogen.</title>
        <authorList>
            <person name="Ito N."/>
            <person name="Tsurumaru H."/>
            <person name="Shimizu A."/>
            <person name="Harada T."/>
            <person name="Hosoyama A."/>
            <person name="Horikawa H."/>
            <person name="Wakai S."/>
            <person name="Sasaki K."/>
            <person name="Nishijima K."/>
            <person name="Ataku H."/>
            <person name="Yamazaki J."/>
            <person name="Mise M."/>
            <person name="Yamazaki S."/>
            <person name="Tanikawa S."/>
            <person name="Harayama S."/>
            <person name="Fujita N."/>
        </authorList>
    </citation>
    <scope>NUCLEOTIDE SEQUENCE [LARGE SCALE GENOMIC DNA]</scope>
    <source>
        <strain evidence="3">OS7 ( NBRC 103642)</strain>
    </source>
</reference>
<accession>A0A2Z5PNT0</accession>
<feature type="transmembrane region" description="Helical" evidence="1">
    <location>
        <begin position="48"/>
        <end position="66"/>
    </location>
</feature>
<proteinExistence type="predicted"/>
<feature type="transmembrane region" description="Helical" evidence="1">
    <location>
        <begin position="25"/>
        <end position="42"/>
    </location>
</feature>
<sequence>MKSLGKKNKRIYLTQSDFNKQYNKILLKIGLILFVLSLFRVIPSDVFVIMLLVLILEFKLISIYQFKKYCKKNKLPFDFVSIRYCDGTGEAMRFKTPAEYEEFIIDLLAKCNEHDVELERFDKISMFVELELCE</sequence>
<evidence type="ECO:0000313" key="3">
    <source>
        <dbReference type="Proteomes" id="UP000263689"/>
    </source>
</evidence>
<evidence type="ECO:0000313" key="2">
    <source>
        <dbReference type="EMBL" id="BAP62124.1"/>
    </source>
</evidence>
<keyword evidence="1" id="KW-0472">Membrane</keyword>
<keyword evidence="1" id="KW-0812">Transmembrane</keyword>
<organism evidence="2 3">
    <name type="scientific">Methanococcus maripaludis OS7</name>
    <dbReference type="NCBI Taxonomy" id="637915"/>
    <lineage>
        <taxon>Archaea</taxon>
        <taxon>Methanobacteriati</taxon>
        <taxon>Methanobacteriota</taxon>
        <taxon>Methanomada group</taxon>
        <taxon>Methanococci</taxon>
        <taxon>Methanococcales</taxon>
        <taxon>Methanococcaceae</taxon>
        <taxon>Methanococcus</taxon>
    </lineage>
</organism>
<protein>
    <submittedName>
        <fullName evidence="2">Uncharacterized protein</fullName>
    </submittedName>
</protein>
<keyword evidence="1" id="KW-1133">Transmembrane helix</keyword>
<gene>
    <name evidence="2" type="ORF">MMOS7_00380</name>
</gene>